<evidence type="ECO:0008006" key="3">
    <source>
        <dbReference type="Google" id="ProtNLM"/>
    </source>
</evidence>
<gene>
    <name evidence="1" type="primary">58</name>
    <name evidence="1" type="ORF">SEA_STARBOW_58</name>
</gene>
<dbReference type="EMBL" id="MH576964">
    <property type="protein sequence ID" value="AXH66567.1"/>
    <property type="molecule type" value="Genomic_DNA"/>
</dbReference>
<protein>
    <recommendedName>
        <fullName evidence="3">Tail assembly chaperone</fullName>
    </recommendedName>
</protein>
<proteinExistence type="predicted"/>
<organism evidence="1 2">
    <name type="scientific">Streptomyces phage Starbow</name>
    <dbReference type="NCBI Taxonomy" id="2283266"/>
    <lineage>
        <taxon>Viruses</taxon>
        <taxon>Duplodnaviria</taxon>
        <taxon>Heunggongvirae</taxon>
        <taxon>Uroviricota</taxon>
        <taxon>Caudoviricetes</taxon>
        <taxon>Stanwilliamsviridae</taxon>
        <taxon>Boydwoodruffvirinae</taxon>
        <taxon>Karimacvirus</taxon>
        <taxon>Karimacvirus karimac</taxon>
        <taxon>Streptomyces virus Karimac</taxon>
    </lineage>
</organism>
<evidence type="ECO:0000313" key="2">
    <source>
        <dbReference type="Proteomes" id="UP000259040"/>
    </source>
</evidence>
<name>A0A345M7U6_9CAUD</name>
<sequence length="90" mass="10136">MLGIWKNFEEMEENLTLAELQSLLESKRDQDYQKNKFAAALKGIDLEDPTDSTATTFEDIKRRAEAKNQGVSPETLEFAEIGIGILEEGD</sequence>
<reference evidence="1 2" key="1">
    <citation type="submission" date="2018-07" db="EMBL/GenBank/DDBJ databases">
        <authorList>
            <person name="Boyd E.M."/>
            <person name="Barkley D.B."/>
            <person name="Naeem H."/>
            <person name="Vanhorne R."/>
            <person name="Nayek S."/>
            <person name="Layton S.R."/>
            <person name="Hughes L.E."/>
            <person name="Garlena R.A."/>
            <person name="Russell D.A."/>
            <person name="Pope W.H."/>
            <person name="Jacobs-Sera D."/>
            <person name="Hatfull G.F."/>
        </authorList>
    </citation>
    <scope>NUCLEOTIDE SEQUENCE [LARGE SCALE GENOMIC DNA]</scope>
</reference>
<dbReference type="Proteomes" id="UP000259040">
    <property type="component" value="Segment"/>
</dbReference>
<evidence type="ECO:0000313" key="1">
    <source>
        <dbReference type="EMBL" id="AXH66567.1"/>
    </source>
</evidence>
<accession>A0A345M7U6</accession>